<keyword evidence="1" id="KW-1133">Transmembrane helix</keyword>
<feature type="transmembrane region" description="Helical" evidence="1">
    <location>
        <begin position="21"/>
        <end position="44"/>
    </location>
</feature>
<keyword evidence="1" id="KW-0472">Membrane</keyword>
<reference evidence="2" key="1">
    <citation type="submission" date="2020-10" db="EMBL/GenBank/DDBJ databases">
        <authorList>
            <person name="Gilroy R."/>
        </authorList>
    </citation>
    <scope>NUCLEOTIDE SEQUENCE</scope>
    <source>
        <strain evidence="2">CHK197-8231</strain>
    </source>
</reference>
<name>A0A9D1L3X5_9BACT</name>
<accession>A0A9D1L3X5</accession>
<dbReference type="AlphaFoldDB" id="A0A9D1L3X5"/>
<proteinExistence type="predicted"/>
<gene>
    <name evidence="2" type="ORF">IAD49_05635</name>
</gene>
<dbReference type="EMBL" id="DVML01000033">
    <property type="protein sequence ID" value="HIU23046.1"/>
    <property type="molecule type" value="Genomic_DNA"/>
</dbReference>
<comment type="caution">
    <text evidence="2">The sequence shown here is derived from an EMBL/GenBank/DDBJ whole genome shotgun (WGS) entry which is preliminary data.</text>
</comment>
<feature type="transmembrane region" description="Helical" evidence="1">
    <location>
        <begin position="59"/>
        <end position="78"/>
    </location>
</feature>
<sequence>MLEKYKKYIDEDHSFDKVTMLGILALIVVITGMFGFLYEFVFYYFNSGMTEFYWRGGNFLPWINIYAIGAIVVYFLTYKKRKHPLYVFLVSMIVTGIIEYIGGWLLYEFGKGLRCWDYSSEILNFGNINGFVCLRSVLSFGIFSLLLIYLIVPICFWIAKRVDKKKFIIFSCVLCSIFLFDELYNLLFARLLSLPRASDIYKKLGFHYIYFN</sequence>
<keyword evidence="1" id="KW-0812">Transmembrane</keyword>
<feature type="transmembrane region" description="Helical" evidence="1">
    <location>
        <begin position="137"/>
        <end position="158"/>
    </location>
</feature>
<feature type="transmembrane region" description="Helical" evidence="1">
    <location>
        <begin position="85"/>
        <end position="107"/>
    </location>
</feature>
<protein>
    <submittedName>
        <fullName evidence="2">ABC transporter permease</fullName>
    </submittedName>
</protein>
<evidence type="ECO:0000313" key="2">
    <source>
        <dbReference type="EMBL" id="HIU23046.1"/>
    </source>
</evidence>
<reference evidence="2" key="2">
    <citation type="journal article" date="2021" name="PeerJ">
        <title>Extensive microbial diversity within the chicken gut microbiome revealed by metagenomics and culture.</title>
        <authorList>
            <person name="Gilroy R."/>
            <person name="Ravi A."/>
            <person name="Getino M."/>
            <person name="Pursley I."/>
            <person name="Horton D.L."/>
            <person name="Alikhan N.F."/>
            <person name="Baker D."/>
            <person name="Gharbi K."/>
            <person name="Hall N."/>
            <person name="Watson M."/>
            <person name="Adriaenssens E.M."/>
            <person name="Foster-Nyarko E."/>
            <person name="Jarju S."/>
            <person name="Secka A."/>
            <person name="Antonio M."/>
            <person name="Oren A."/>
            <person name="Chaudhuri R.R."/>
            <person name="La Ragione R."/>
            <person name="Hildebrand F."/>
            <person name="Pallen M.J."/>
        </authorList>
    </citation>
    <scope>NUCLEOTIDE SEQUENCE</scope>
    <source>
        <strain evidence="2">CHK197-8231</strain>
    </source>
</reference>
<evidence type="ECO:0000313" key="3">
    <source>
        <dbReference type="Proteomes" id="UP000824087"/>
    </source>
</evidence>
<dbReference type="InterPro" id="IPR010540">
    <property type="entry name" value="CmpB_TMEM229"/>
</dbReference>
<dbReference type="Pfam" id="PF06541">
    <property type="entry name" value="ABC_trans_CmpB"/>
    <property type="match status" value="1"/>
</dbReference>
<feature type="transmembrane region" description="Helical" evidence="1">
    <location>
        <begin position="167"/>
        <end position="187"/>
    </location>
</feature>
<dbReference type="Proteomes" id="UP000824087">
    <property type="component" value="Unassembled WGS sequence"/>
</dbReference>
<evidence type="ECO:0000256" key="1">
    <source>
        <dbReference type="SAM" id="Phobius"/>
    </source>
</evidence>
<organism evidence="2 3">
    <name type="scientific">Candidatus Fimihabitans intestinipullorum</name>
    <dbReference type="NCBI Taxonomy" id="2840820"/>
    <lineage>
        <taxon>Bacteria</taxon>
        <taxon>Bacillati</taxon>
        <taxon>Mycoplasmatota</taxon>
        <taxon>Mycoplasmatota incertae sedis</taxon>
        <taxon>Candidatus Fimihabitans</taxon>
    </lineage>
</organism>